<dbReference type="Gene3D" id="3.90.1580.10">
    <property type="entry name" value="paralog of FGE (formylglycine-generating enzyme)"/>
    <property type="match status" value="1"/>
</dbReference>
<dbReference type="RefSeq" id="WP_212193051.1">
    <property type="nucleotide sequence ID" value="NZ_JAGTAR010000047.1"/>
</dbReference>
<evidence type="ECO:0000259" key="1">
    <source>
        <dbReference type="Pfam" id="PF03781"/>
    </source>
</evidence>
<dbReference type="InterPro" id="IPR051043">
    <property type="entry name" value="Sulfatase_Mod_Factor_Kinase"/>
</dbReference>
<name>A0A941F7G6_9BACT</name>
<dbReference type="AlphaFoldDB" id="A0A941F7G6"/>
<dbReference type="Pfam" id="PF03781">
    <property type="entry name" value="FGE-sulfatase"/>
    <property type="match status" value="1"/>
</dbReference>
<gene>
    <name evidence="2" type="ORF">KDU71_20830</name>
</gene>
<evidence type="ECO:0000313" key="2">
    <source>
        <dbReference type="EMBL" id="MBR8538027.1"/>
    </source>
</evidence>
<reference evidence="2" key="1">
    <citation type="journal article" date="2018" name="Int. J. Syst. Evol. Microbiol.">
        <title>Carboxylicivirga sediminis sp. nov., isolated from coastal sediment.</title>
        <authorList>
            <person name="Wang F.Q."/>
            <person name="Ren L.H."/>
            <person name="Zou R.J."/>
            <person name="Sun Y.Z."/>
            <person name="Liu X.J."/>
            <person name="Jiang F."/>
            <person name="Liu L.J."/>
        </authorList>
    </citation>
    <scope>NUCLEOTIDE SEQUENCE</scope>
    <source>
        <strain evidence="2">JR1</strain>
    </source>
</reference>
<dbReference type="Proteomes" id="UP000679220">
    <property type="component" value="Unassembled WGS sequence"/>
</dbReference>
<dbReference type="InterPro" id="IPR016187">
    <property type="entry name" value="CTDL_fold"/>
</dbReference>
<sequence length="274" mass="31766">MTKMKFKRYNSLFFLLLPLVIVGYKDKSFSVLKEPILGMEFIKIEKGSFLMGDYENLRGSEILHEVHLNYDYWLGKTEVTQAQWQKIMGNKELHPQKPSPFRNINPDFPIVSISYFDIELFLDKLNDLSTEYQFRLPTEAEWEYACRAGTKTPFSYGVILNDSLANYNSKIKSKYTIQGTFIGSPTPVGSYPSNQWGLSDMHGNVWEWVSDWYAPYTTDKVTNPTGPYEGKEKVIRGGSWYFGAENAKSSYRRTHEPNLWGFSIGFRIICEKKN</sequence>
<dbReference type="GO" id="GO:0120147">
    <property type="term" value="F:formylglycine-generating oxidase activity"/>
    <property type="evidence" value="ECO:0007669"/>
    <property type="project" value="TreeGrafter"/>
</dbReference>
<organism evidence="2 3">
    <name type="scientific">Carboxylicivirga sediminis</name>
    <dbReference type="NCBI Taxonomy" id="2006564"/>
    <lineage>
        <taxon>Bacteria</taxon>
        <taxon>Pseudomonadati</taxon>
        <taxon>Bacteroidota</taxon>
        <taxon>Bacteroidia</taxon>
        <taxon>Marinilabiliales</taxon>
        <taxon>Marinilabiliaceae</taxon>
        <taxon>Carboxylicivirga</taxon>
    </lineage>
</organism>
<dbReference type="SUPFAM" id="SSF56436">
    <property type="entry name" value="C-type lectin-like"/>
    <property type="match status" value="1"/>
</dbReference>
<dbReference type="PANTHER" id="PTHR23150:SF19">
    <property type="entry name" value="FORMYLGLYCINE-GENERATING ENZYME"/>
    <property type="match status" value="1"/>
</dbReference>
<dbReference type="EMBL" id="JAGTAR010000047">
    <property type="protein sequence ID" value="MBR8538027.1"/>
    <property type="molecule type" value="Genomic_DNA"/>
</dbReference>
<protein>
    <submittedName>
        <fullName evidence="2">Formylglycine-generating enzyme family protein</fullName>
    </submittedName>
</protein>
<dbReference type="InterPro" id="IPR042095">
    <property type="entry name" value="SUMF_sf"/>
</dbReference>
<proteinExistence type="predicted"/>
<evidence type="ECO:0000313" key="3">
    <source>
        <dbReference type="Proteomes" id="UP000679220"/>
    </source>
</evidence>
<dbReference type="PANTHER" id="PTHR23150">
    <property type="entry name" value="SULFATASE MODIFYING FACTOR 1, 2"/>
    <property type="match status" value="1"/>
</dbReference>
<comment type="caution">
    <text evidence="2">The sequence shown here is derived from an EMBL/GenBank/DDBJ whole genome shotgun (WGS) entry which is preliminary data.</text>
</comment>
<accession>A0A941F7G6</accession>
<keyword evidence="3" id="KW-1185">Reference proteome</keyword>
<reference evidence="2" key="2">
    <citation type="submission" date="2021-04" db="EMBL/GenBank/DDBJ databases">
        <authorList>
            <person name="Zhang T."/>
            <person name="Zhang Y."/>
            <person name="Lu D."/>
            <person name="Zuo D."/>
            <person name="Du Z."/>
        </authorList>
    </citation>
    <scope>NUCLEOTIDE SEQUENCE</scope>
    <source>
        <strain evidence="2">JR1</strain>
    </source>
</reference>
<feature type="domain" description="Sulfatase-modifying factor enzyme-like" evidence="1">
    <location>
        <begin position="40"/>
        <end position="269"/>
    </location>
</feature>
<dbReference type="InterPro" id="IPR005532">
    <property type="entry name" value="SUMF_dom"/>
</dbReference>